<dbReference type="InterPro" id="IPR039375">
    <property type="entry name" value="NodN-like"/>
</dbReference>
<organism evidence="2 3">
    <name type="scientific">Martelella mangrovi</name>
    <dbReference type="NCBI Taxonomy" id="1397477"/>
    <lineage>
        <taxon>Bacteria</taxon>
        <taxon>Pseudomonadati</taxon>
        <taxon>Pseudomonadota</taxon>
        <taxon>Alphaproteobacteria</taxon>
        <taxon>Hyphomicrobiales</taxon>
        <taxon>Aurantimonadaceae</taxon>
        <taxon>Martelella</taxon>
    </lineage>
</organism>
<dbReference type="InterPro" id="IPR029069">
    <property type="entry name" value="HotDog_dom_sf"/>
</dbReference>
<dbReference type="SUPFAM" id="SSF54637">
    <property type="entry name" value="Thioesterase/thiol ester dehydrase-isomerase"/>
    <property type="match status" value="1"/>
</dbReference>
<evidence type="ECO:0000313" key="3">
    <source>
        <dbReference type="Proteomes" id="UP001549164"/>
    </source>
</evidence>
<dbReference type="Proteomes" id="UP001549164">
    <property type="component" value="Unassembled WGS sequence"/>
</dbReference>
<feature type="domain" description="MaoC-like" evidence="1">
    <location>
        <begin position="13"/>
        <end position="116"/>
    </location>
</feature>
<dbReference type="PANTHER" id="PTHR42993">
    <property type="entry name" value="MAOC-LIKE DEHYDRATASE DOMAIN-CONTAINING PROTEIN"/>
    <property type="match status" value="1"/>
</dbReference>
<comment type="caution">
    <text evidence="2">The sequence shown here is derived from an EMBL/GenBank/DDBJ whole genome shotgun (WGS) entry which is preliminary data.</text>
</comment>
<gene>
    <name evidence="2" type="ORF">ABID12_000992</name>
</gene>
<evidence type="ECO:0000313" key="2">
    <source>
        <dbReference type="EMBL" id="MET3599061.1"/>
    </source>
</evidence>
<name>A0ABV2I818_9HYPH</name>
<protein>
    <submittedName>
        <fullName evidence="2">Acyl dehydratase</fullName>
    </submittedName>
</protein>
<reference evidence="2 3" key="1">
    <citation type="submission" date="2024-06" db="EMBL/GenBank/DDBJ databases">
        <title>Genomic Encyclopedia of Type Strains, Phase IV (KMG-IV): sequencing the most valuable type-strain genomes for metagenomic binning, comparative biology and taxonomic classification.</title>
        <authorList>
            <person name="Goeker M."/>
        </authorList>
    </citation>
    <scope>NUCLEOTIDE SEQUENCE [LARGE SCALE GENOMIC DNA]</scope>
    <source>
        <strain evidence="2 3">DSM 28102</strain>
    </source>
</reference>
<sequence>MVKDISLAEVKDYIGHEVGVSRWFTVDQSMIDTFADATLDHQFIHTDPERARDETPFGGTIAHGFLTLSLLSAMNFDCAPRVREQTMGINFGFDKVRFMAPVKCGKRVRGHFTLKEARFRGAELLAINYAVSIEIEDERKPALTAEWITLIQFDAADRPEMA</sequence>
<dbReference type="CDD" id="cd03450">
    <property type="entry name" value="NodN"/>
    <property type="match status" value="1"/>
</dbReference>
<dbReference type="EMBL" id="JBEPLY010000003">
    <property type="protein sequence ID" value="MET3599061.1"/>
    <property type="molecule type" value="Genomic_DNA"/>
</dbReference>
<proteinExistence type="predicted"/>
<dbReference type="Gene3D" id="3.10.129.10">
    <property type="entry name" value="Hotdog Thioesterase"/>
    <property type="match status" value="1"/>
</dbReference>
<evidence type="ECO:0000259" key="1">
    <source>
        <dbReference type="Pfam" id="PF01575"/>
    </source>
</evidence>
<dbReference type="RefSeq" id="WP_354433354.1">
    <property type="nucleotide sequence ID" value="NZ_JBEPLY010000003.1"/>
</dbReference>
<accession>A0ABV2I818</accession>
<keyword evidence="3" id="KW-1185">Reference proteome</keyword>
<dbReference type="Pfam" id="PF01575">
    <property type="entry name" value="MaoC_dehydratas"/>
    <property type="match status" value="1"/>
</dbReference>
<dbReference type="InterPro" id="IPR002539">
    <property type="entry name" value="MaoC-like_dom"/>
</dbReference>
<dbReference type="PANTHER" id="PTHR42993:SF1">
    <property type="entry name" value="MAOC-LIKE DEHYDRATASE DOMAIN-CONTAINING PROTEIN"/>
    <property type="match status" value="1"/>
</dbReference>